<dbReference type="AlphaFoldDB" id="C6HLW1"/>
<reference evidence="2" key="1">
    <citation type="submission" date="2009-05" db="EMBL/GenBank/DDBJ databases">
        <title>The genome sequence of Ajellomyces capsulatus strain H143.</title>
        <authorList>
            <person name="Champion M."/>
            <person name="Cuomo C.A."/>
            <person name="Ma L.-J."/>
            <person name="Henn M.R."/>
            <person name="Sil A."/>
            <person name="Goldman B."/>
            <person name="Young S.K."/>
            <person name="Kodira C.D."/>
            <person name="Zeng Q."/>
            <person name="Koehrsen M."/>
            <person name="Alvarado L."/>
            <person name="Berlin A.M."/>
            <person name="Borenstein D."/>
            <person name="Chen Z."/>
            <person name="Engels R."/>
            <person name="Freedman E."/>
            <person name="Gellesch M."/>
            <person name="Goldberg J."/>
            <person name="Griggs A."/>
            <person name="Gujja S."/>
            <person name="Heiman D.I."/>
            <person name="Hepburn T.A."/>
            <person name="Howarth C."/>
            <person name="Jen D."/>
            <person name="Larson L."/>
            <person name="Lewis B."/>
            <person name="Mehta T."/>
            <person name="Park D."/>
            <person name="Pearson M."/>
            <person name="Roberts A."/>
            <person name="Saif S."/>
            <person name="Shea T.D."/>
            <person name="Shenoy N."/>
            <person name="Sisk P."/>
            <person name="Stolte C."/>
            <person name="Sykes S."/>
            <person name="Walk T."/>
            <person name="White J."/>
            <person name="Yandava C."/>
            <person name="Klein B."/>
            <person name="McEwen J.G."/>
            <person name="Puccia R."/>
            <person name="Goldman G.H."/>
            <person name="Felipe M.S."/>
            <person name="Nino-Vega G."/>
            <person name="San-Blas G."/>
            <person name="Taylor J.W."/>
            <person name="Mendoza L."/>
            <person name="Galagan J.E."/>
            <person name="Nusbaum C."/>
            <person name="Birren B.W."/>
        </authorList>
    </citation>
    <scope>NUCLEOTIDE SEQUENCE [LARGE SCALE GENOMIC DNA]</scope>
    <source>
        <strain evidence="2">H143</strain>
    </source>
</reference>
<gene>
    <name evidence="1" type="ORF">HCDG_07580</name>
</gene>
<protein>
    <submittedName>
        <fullName evidence="1">Uncharacterized protein</fullName>
    </submittedName>
</protein>
<dbReference type="HOGENOM" id="CLU_2170339_0_0_1"/>
<name>C6HLW1_AJECH</name>
<accession>C6HLW1</accession>
<dbReference type="EMBL" id="GG692431">
    <property type="protein sequence ID" value="EER38711.1"/>
    <property type="molecule type" value="Genomic_DNA"/>
</dbReference>
<dbReference type="Proteomes" id="UP000002624">
    <property type="component" value="Unassembled WGS sequence"/>
</dbReference>
<sequence length="110" mass="12048">MPGSRIPTSMDPCTRVYLLGSAGDAVFKARSTGYCNPDAPCFGPSNLIFGLAKGDYALGNVEFLRDNPGRPIDDIEHGEHLQKFENIMGEFIDAFEAEETRISHSECFSS</sequence>
<evidence type="ECO:0000313" key="1">
    <source>
        <dbReference type="EMBL" id="EER38711.1"/>
    </source>
</evidence>
<proteinExistence type="predicted"/>
<evidence type="ECO:0000313" key="2">
    <source>
        <dbReference type="Proteomes" id="UP000002624"/>
    </source>
</evidence>
<organism evidence="1 2">
    <name type="scientific">Ajellomyces capsulatus (strain H143)</name>
    <name type="common">Darling's disease fungus</name>
    <name type="synonym">Histoplasma capsulatum</name>
    <dbReference type="NCBI Taxonomy" id="544712"/>
    <lineage>
        <taxon>Eukaryota</taxon>
        <taxon>Fungi</taxon>
        <taxon>Dikarya</taxon>
        <taxon>Ascomycota</taxon>
        <taxon>Pezizomycotina</taxon>
        <taxon>Eurotiomycetes</taxon>
        <taxon>Eurotiomycetidae</taxon>
        <taxon>Onygenales</taxon>
        <taxon>Ajellomycetaceae</taxon>
        <taxon>Histoplasma</taxon>
    </lineage>
</organism>
<dbReference type="VEuPathDB" id="FungiDB:HCDG_07580"/>